<feature type="non-terminal residue" evidence="1">
    <location>
        <position position="1"/>
    </location>
</feature>
<dbReference type="EMBL" id="BMAV01003984">
    <property type="protein sequence ID" value="GFY43994.1"/>
    <property type="molecule type" value="Genomic_DNA"/>
</dbReference>
<protein>
    <submittedName>
        <fullName evidence="1">Uncharacterized protein</fullName>
    </submittedName>
</protein>
<gene>
    <name evidence="1" type="ORF">TNIN_438731</name>
</gene>
<evidence type="ECO:0000313" key="1">
    <source>
        <dbReference type="EMBL" id="GFY43994.1"/>
    </source>
</evidence>
<name>A0A8X6X0V9_9ARAC</name>
<evidence type="ECO:0000313" key="2">
    <source>
        <dbReference type="Proteomes" id="UP000886998"/>
    </source>
</evidence>
<organism evidence="1 2">
    <name type="scientific">Trichonephila inaurata madagascariensis</name>
    <dbReference type="NCBI Taxonomy" id="2747483"/>
    <lineage>
        <taxon>Eukaryota</taxon>
        <taxon>Metazoa</taxon>
        <taxon>Ecdysozoa</taxon>
        <taxon>Arthropoda</taxon>
        <taxon>Chelicerata</taxon>
        <taxon>Arachnida</taxon>
        <taxon>Araneae</taxon>
        <taxon>Araneomorphae</taxon>
        <taxon>Entelegynae</taxon>
        <taxon>Araneoidea</taxon>
        <taxon>Nephilidae</taxon>
        <taxon>Trichonephila</taxon>
        <taxon>Trichonephila inaurata</taxon>
    </lineage>
</organism>
<dbReference type="AlphaFoldDB" id="A0A8X6X0V9"/>
<keyword evidence="2" id="KW-1185">Reference proteome</keyword>
<sequence>WCAHGEFSMCGNLIRLKIEAPDDQFLVSLLDLC</sequence>
<accession>A0A8X6X0V9</accession>
<proteinExistence type="predicted"/>
<comment type="caution">
    <text evidence="1">The sequence shown here is derived from an EMBL/GenBank/DDBJ whole genome shotgun (WGS) entry which is preliminary data.</text>
</comment>
<dbReference type="Proteomes" id="UP000886998">
    <property type="component" value="Unassembled WGS sequence"/>
</dbReference>
<reference evidence="1" key="1">
    <citation type="submission" date="2020-08" db="EMBL/GenBank/DDBJ databases">
        <title>Multicomponent nature underlies the extraordinary mechanical properties of spider dragline silk.</title>
        <authorList>
            <person name="Kono N."/>
            <person name="Nakamura H."/>
            <person name="Mori M."/>
            <person name="Yoshida Y."/>
            <person name="Ohtoshi R."/>
            <person name="Malay A.D."/>
            <person name="Moran D.A.P."/>
            <person name="Tomita M."/>
            <person name="Numata K."/>
            <person name="Arakawa K."/>
        </authorList>
    </citation>
    <scope>NUCLEOTIDE SEQUENCE</scope>
</reference>